<dbReference type="SUPFAM" id="SSF56925">
    <property type="entry name" value="OMPA-like"/>
    <property type="match status" value="1"/>
</dbReference>
<gene>
    <name evidence="1" type="ORF">LFTS_00460</name>
</gene>
<dbReference type="EMBL" id="LT966316">
    <property type="protein sequence ID" value="SOU91843.1"/>
    <property type="molecule type" value="Genomic_DNA"/>
</dbReference>
<reference evidence="1" key="1">
    <citation type="submission" date="2017-12" db="EMBL/GenBank/DDBJ databases">
        <authorList>
            <consortium name="SysMetEx"/>
        </authorList>
    </citation>
    <scope>NUCLEOTIDE SEQUENCE</scope>
    <source>
        <strain evidence="1">Pb_238</strain>
    </source>
</reference>
<organism evidence="1">
    <name type="scientific">Leptospirillum ferriphilum</name>
    <dbReference type="NCBI Taxonomy" id="178606"/>
    <lineage>
        <taxon>Bacteria</taxon>
        <taxon>Pseudomonadati</taxon>
        <taxon>Nitrospirota</taxon>
        <taxon>Nitrospiria</taxon>
        <taxon>Nitrospirales</taxon>
        <taxon>Nitrospiraceae</taxon>
        <taxon>Leptospirillum</taxon>
    </lineage>
</organism>
<dbReference type="AlphaFoldDB" id="A0A2I2MEV8"/>
<accession>A0A2I2MEV8</accession>
<name>A0A2I2MEV8_9BACT</name>
<dbReference type="InterPro" id="IPR011250">
    <property type="entry name" value="OMP/PagP_B-barrel"/>
</dbReference>
<proteinExistence type="predicted"/>
<evidence type="ECO:0000313" key="1">
    <source>
        <dbReference type="EMBL" id="SOU91843.1"/>
    </source>
</evidence>
<protein>
    <submittedName>
        <fullName evidence="1">Outer membrane protein beta-barrel domain protein</fullName>
    </submittedName>
</protein>
<dbReference type="RefSeq" id="WP_036081354.1">
    <property type="nucleotide sequence ID" value="NZ_JBPKCJ010000001.1"/>
</dbReference>
<dbReference type="OrthoDB" id="9901799at2"/>
<sequence precursor="true">MNVFDAEGRSRPFRMLLSLLAMTVFLLVARPASAAVLPLTLSVQGMGVGALSGEGTILNQSSSYSGGGWGAGLLATLNVTDSWGIRAQANFIRLTGTPAMDLVPVTLGIQYTFLNILDVVSLYALGDAGYNYGSSYGGSGNTFVWDAGLGATVGIFYAEVRYESFSGPLLTAPGTSLGSLSFVPVVVGFTFL</sequence>